<dbReference type="RefSeq" id="WP_381496667.1">
    <property type="nucleotide sequence ID" value="NZ_JBHUOM010000001.1"/>
</dbReference>
<comment type="similarity">
    <text evidence="1">Belongs to the transferase hexapeptide repeat family.</text>
</comment>
<keyword evidence="3" id="KW-1185">Reference proteome</keyword>
<proteinExistence type="inferred from homology"/>
<dbReference type="PANTHER" id="PTHR43017">
    <property type="entry name" value="GALACTOSIDE O-ACETYLTRANSFERASE"/>
    <property type="match status" value="1"/>
</dbReference>
<evidence type="ECO:0000313" key="3">
    <source>
        <dbReference type="Proteomes" id="UP001597512"/>
    </source>
</evidence>
<dbReference type="EC" id="2.3.1.-" evidence="1"/>
<organism evidence="2 3">
    <name type="scientific">Spirosoma flavum</name>
    <dbReference type="NCBI Taxonomy" id="2048557"/>
    <lineage>
        <taxon>Bacteria</taxon>
        <taxon>Pseudomonadati</taxon>
        <taxon>Bacteroidota</taxon>
        <taxon>Cytophagia</taxon>
        <taxon>Cytophagales</taxon>
        <taxon>Cytophagaceae</taxon>
        <taxon>Spirosoma</taxon>
    </lineage>
</organism>
<dbReference type="EMBL" id="JBHUOM010000001">
    <property type="protein sequence ID" value="MFD2932469.1"/>
    <property type="molecule type" value="Genomic_DNA"/>
</dbReference>
<dbReference type="InterPro" id="IPR039369">
    <property type="entry name" value="LacA-like"/>
</dbReference>
<dbReference type="Gene3D" id="2.160.10.10">
    <property type="entry name" value="Hexapeptide repeat proteins"/>
    <property type="match status" value="1"/>
</dbReference>
<dbReference type="InterPro" id="IPR011004">
    <property type="entry name" value="Trimer_LpxA-like_sf"/>
</dbReference>
<protein>
    <recommendedName>
        <fullName evidence="1">Acetyltransferase</fullName>
        <ecNumber evidence="1">2.3.1.-</ecNumber>
    </recommendedName>
</protein>
<reference evidence="3" key="1">
    <citation type="journal article" date="2019" name="Int. J. Syst. Evol. Microbiol.">
        <title>The Global Catalogue of Microorganisms (GCM) 10K type strain sequencing project: providing services to taxonomists for standard genome sequencing and annotation.</title>
        <authorList>
            <consortium name="The Broad Institute Genomics Platform"/>
            <consortium name="The Broad Institute Genome Sequencing Center for Infectious Disease"/>
            <person name="Wu L."/>
            <person name="Ma J."/>
        </authorList>
    </citation>
    <scope>NUCLEOTIDE SEQUENCE [LARGE SCALE GENOMIC DNA]</scope>
    <source>
        <strain evidence="3">KCTC 52490</strain>
    </source>
</reference>
<evidence type="ECO:0000313" key="2">
    <source>
        <dbReference type="EMBL" id="MFD2932469.1"/>
    </source>
</evidence>
<accession>A0ABW6AAX9</accession>
<dbReference type="SUPFAM" id="SSF51161">
    <property type="entry name" value="Trimeric LpxA-like enzymes"/>
    <property type="match status" value="1"/>
</dbReference>
<comment type="caution">
    <text evidence="2">The sequence shown here is derived from an EMBL/GenBank/DDBJ whole genome shotgun (WGS) entry which is preliminary data.</text>
</comment>
<name>A0ABW6AAX9_9BACT</name>
<keyword evidence="1" id="KW-0808">Transferase</keyword>
<gene>
    <name evidence="2" type="ORF">ACFS25_01675</name>
</gene>
<sequence length="45" mass="4598">MAANVSGLSIGENKTISVGSIVTRSIPANVLAAGNPYRVIREIAS</sequence>
<keyword evidence="1" id="KW-0012">Acyltransferase</keyword>
<dbReference type="Proteomes" id="UP001597512">
    <property type="component" value="Unassembled WGS sequence"/>
</dbReference>
<evidence type="ECO:0000256" key="1">
    <source>
        <dbReference type="RuleBase" id="RU367021"/>
    </source>
</evidence>
<dbReference type="PANTHER" id="PTHR43017:SF1">
    <property type="entry name" value="ACETYLTRANSFERASE YJL218W-RELATED"/>
    <property type="match status" value="1"/>
</dbReference>